<feature type="region of interest" description="Disordered" evidence="1">
    <location>
        <begin position="48"/>
        <end position="76"/>
    </location>
</feature>
<feature type="region of interest" description="Disordered" evidence="1">
    <location>
        <begin position="96"/>
        <end position="125"/>
    </location>
</feature>
<dbReference type="Pfam" id="PF18126">
    <property type="entry name" value="Mitoc_mL59"/>
    <property type="match status" value="1"/>
</dbReference>
<dbReference type="InterPro" id="IPR040922">
    <property type="entry name" value="Ribosomal_mL59_dom"/>
</dbReference>
<feature type="domain" description="Large ribosomal subunit protein mL59" evidence="2">
    <location>
        <begin position="36"/>
        <end position="208"/>
    </location>
</feature>
<evidence type="ECO:0000313" key="3">
    <source>
        <dbReference type="EMBL" id="PWN26214.1"/>
    </source>
</evidence>
<sequence length="219" mass="24312">MTLAEQQTTTIHLITTTIMAASSLSLLRRKVNPSILARFQDKQLAATTSAASSSSSHSSAPSPFHPTKSATTQRWAPPAYSLRRQAQLVNEAYADNTLSSLPDGPKKSKLQSRLASASSSSFPDSFFQRLPKSDRKWSSQEIRDHQKAIIADLVTEKGPYVGRAQGIAPGRILSGIFKGRKTYRQRPKRERDIAENMADMEARVKEWRSVSRRGDVAQR</sequence>
<dbReference type="STRING" id="1569628.A0A316UMM3"/>
<evidence type="ECO:0000259" key="2">
    <source>
        <dbReference type="Pfam" id="PF18126"/>
    </source>
</evidence>
<accession>A0A316UMM3</accession>
<evidence type="ECO:0000313" key="4">
    <source>
        <dbReference type="Proteomes" id="UP000245884"/>
    </source>
</evidence>
<proteinExistence type="predicted"/>
<dbReference type="OrthoDB" id="18529at2759"/>
<dbReference type="GeneID" id="37030526"/>
<reference evidence="3 4" key="1">
    <citation type="journal article" date="2018" name="Mol. Biol. Evol.">
        <title>Broad Genomic Sampling Reveals a Smut Pathogenic Ancestry of the Fungal Clade Ustilaginomycotina.</title>
        <authorList>
            <person name="Kijpornyongpan T."/>
            <person name="Mondo S.J."/>
            <person name="Barry K."/>
            <person name="Sandor L."/>
            <person name="Lee J."/>
            <person name="Lipzen A."/>
            <person name="Pangilinan J."/>
            <person name="LaButti K."/>
            <person name="Hainaut M."/>
            <person name="Henrissat B."/>
            <person name="Grigoriev I.V."/>
            <person name="Spatafora J.W."/>
            <person name="Aime M.C."/>
        </authorList>
    </citation>
    <scope>NUCLEOTIDE SEQUENCE [LARGE SCALE GENOMIC DNA]</scope>
    <source>
        <strain evidence="3 4">MCA 5214</strain>
    </source>
</reference>
<dbReference type="EMBL" id="KZ819672">
    <property type="protein sequence ID" value="PWN26214.1"/>
    <property type="molecule type" value="Genomic_DNA"/>
</dbReference>
<feature type="compositionally biased region" description="Low complexity" evidence="1">
    <location>
        <begin position="48"/>
        <end position="62"/>
    </location>
</feature>
<name>A0A316UMM3_9BASI</name>
<gene>
    <name evidence="3" type="ORF">BDZ90DRAFT_267288</name>
</gene>
<organism evidence="3 4">
    <name type="scientific">Jaminaea rosea</name>
    <dbReference type="NCBI Taxonomy" id="1569628"/>
    <lineage>
        <taxon>Eukaryota</taxon>
        <taxon>Fungi</taxon>
        <taxon>Dikarya</taxon>
        <taxon>Basidiomycota</taxon>
        <taxon>Ustilaginomycotina</taxon>
        <taxon>Exobasidiomycetes</taxon>
        <taxon>Microstromatales</taxon>
        <taxon>Microstromatales incertae sedis</taxon>
        <taxon>Jaminaea</taxon>
    </lineage>
</organism>
<dbReference type="PANTHER" id="PTHR28041:SF1">
    <property type="entry name" value="LARGE RIBOSOMAL SUBUNIT PROTEIN ML59"/>
    <property type="match status" value="1"/>
</dbReference>
<dbReference type="InterPro" id="IPR037507">
    <property type="entry name" value="Ribosomal_mL59"/>
</dbReference>
<dbReference type="PANTHER" id="PTHR28041">
    <property type="entry name" value="54S RIBOSOMAL PROTEIN L25, MITOCHONDRIAL"/>
    <property type="match status" value="1"/>
</dbReference>
<protein>
    <recommendedName>
        <fullName evidence="2">Large ribosomal subunit protein mL59 domain-containing protein</fullName>
    </recommendedName>
</protein>
<dbReference type="GO" id="GO:0005762">
    <property type="term" value="C:mitochondrial large ribosomal subunit"/>
    <property type="evidence" value="ECO:0007669"/>
    <property type="project" value="InterPro"/>
</dbReference>
<feature type="compositionally biased region" description="Low complexity" evidence="1">
    <location>
        <begin position="111"/>
        <end position="125"/>
    </location>
</feature>
<dbReference type="Proteomes" id="UP000245884">
    <property type="component" value="Unassembled WGS sequence"/>
</dbReference>
<dbReference type="GO" id="GO:0003735">
    <property type="term" value="F:structural constituent of ribosome"/>
    <property type="evidence" value="ECO:0007669"/>
    <property type="project" value="InterPro"/>
</dbReference>
<keyword evidence="4" id="KW-1185">Reference proteome</keyword>
<dbReference type="RefSeq" id="XP_025360826.1">
    <property type="nucleotide sequence ID" value="XM_025508703.1"/>
</dbReference>
<evidence type="ECO:0000256" key="1">
    <source>
        <dbReference type="SAM" id="MobiDB-lite"/>
    </source>
</evidence>
<dbReference type="AlphaFoldDB" id="A0A316UMM3"/>